<accession>A0ABD2BG74</accession>
<dbReference type="Pfam" id="PF13843">
    <property type="entry name" value="DDE_Tnp_1_7"/>
    <property type="match status" value="1"/>
</dbReference>
<dbReference type="PANTHER" id="PTHR46599">
    <property type="entry name" value="PIGGYBAC TRANSPOSABLE ELEMENT-DERIVED PROTEIN 4"/>
    <property type="match status" value="1"/>
</dbReference>
<reference evidence="2 3" key="1">
    <citation type="journal article" date="2024" name="Ann. Entomol. Soc. Am.">
        <title>Genomic analyses of the southern and eastern yellowjacket wasps (Hymenoptera: Vespidae) reveal evolutionary signatures of social life.</title>
        <authorList>
            <person name="Catto M.A."/>
            <person name="Caine P.B."/>
            <person name="Orr S.E."/>
            <person name="Hunt B.G."/>
            <person name="Goodisman M.A.D."/>
        </authorList>
    </citation>
    <scope>NUCLEOTIDE SEQUENCE [LARGE SCALE GENOMIC DNA]</scope>
    <source>
        <strain evidence="2">233</strain>
        <tissue evidence="2">Head and thorax</tissue>
    </source>
</reference>
<keyword evidence="3" id="KW-1185">Reference proteome</keyword>
<organism evidence="2 3">
    <name type="scientific">Vespula squamosa</name>
    <name type="common">Southern yellow jacket</name>
    <name type="synonym">Wasp</name>
    <dbReference type="NCBI Taxonomy" id="30214"/>
    <lineage>
        <taxon>Eukaryota</taxon>
        <taxon>Metazoa</taxon>
        <taxon>Ecdysozoa</taxon>
        <taxon>Arthropoda</taxon>
        <taxon>Hexapoda</taxon>
        <taxon>Insecta</taxon>
        <taxon>Pterygota</taxon>
        <taxon>Neoptera</taxon>
        <taxon>Endopterygota</taxon>
        <taxon>Hymenoptera</taxon>
        <taxon>Apocrita</taxon>
        <taxon>Aculeata</taxon>
        <taxon>Vespoidea</taxon>
        <taxon>Vespidae</taxon>
        <taxon>Vespinae</taxon>
        <taxon>Vespula</taxon>
    </lineage>
</organism>
<gene>
    <name evidence="2" type="ORF">V1478_004442</name>
</gene>
<dbReference type="Proteomes" id="UP001607302">
    <property type="component" value="Unassembled WGS sequence"/>
</dbReference>
<protein>
    <recommendedName>
        <fullName evidence="1">PiggyBac transposable element-derived protein domain-containing protein</fullName>
    </recommendedName>
</protein>
<dbReference type="AlphaFoldDB" id="A0ABD2BG74"/>
<evidence type="ECO:0000313" key="2">
    <source>
        <dbReference type="EMBL" id="KAL2731754.1"/>
    </source>
</evidence>
<name>A0ABD2BG74_VESSQ</name>
<dbReference type="InterPro" id="IPR029526">
    <property type="entry name" value="PGBD"/>
</dbReference>
<evidence type="ECO:0000313" key="3">
    <source>
        <dbReference type="Proteomes" id="UP001607302"/>
    </source>
</evidence>
<comment type="caution">
    <text evidence="2">The sequence shown here is derived from an EMBL/GenBank/DDBJ whole genome shotgun (WGS) entry which is preliminary data.</text>
</comment>
<feature type="domain" description="PiggyBac transposable element-derived protein" evidence="1">
    <location>
        <begin position="1"/>
        <end position="143"/>
    </location>
</feature>
<dbReference type="EMBL" id="JAUDFV010000102">
    <property type="protein sequence ID" value="KAL2731754.1"/>
    <property type="molecule type" value="Genomic_DNA"/>
</dbReference>
<proteinExistence type="predicted"/>
<evidence type="ECO:0000259" key="1">
    <source>
        <dbReference type="Pfam" id="PF13843"/>
    </source>
</evidence>
<sequence>MMLLQPYLGKGHRVITDNWYTSPLLYTLLNDNKTNAFGTVRKNRRQMLRMDEKLKRGEICYRSTDILLAMKWHDKKEVWMLSSAHEATLTETGKKDYRTEETIVKQSCITDYNSKMGAVDRVNITLSTLNSVMKTLKWYKKIVFPI</sequence>
<dbReference type="PANTHER" id="PTHR46599:SF3">
    <property type="entry name" value="PIGGYBAC TRANSPOSABLE ELEMENT-DERIVED PROTEIN 4"/>
    <property type="match status" value="1"/>
</dbReference>